<name>A0ABU2M777_9ACTN</name>
<sequence>MREIEAKYQVRSGDGEALSAALKRAGVELGSPVHQDDQAYAPEAWAYGLSKVGVPFARLRTTQDGRHLFTVKTPVSNEMECSEAESIVADRQQMHEALVHMGFRPTVRIVKTRCSGTVGEWSVCVDEVESAGLFIEVEATVTDDRDGLAVQAELDAWVRALEVPVERTTDTYDSLVRAARA</sequence>
<dbReference type="Pfam" id="PF01928">
    <property type="entry name" value="CYTH"/>
    <property type="match status" value="1"/>
</dbReference>
<proteinExistence type="predicted"/>
<dbReference type="CDD" id="cd07890">
    <property type="entry name" value="CYTH-like_AC_IV-like"/>
    <property type="match status" value="1"/>
</dbReference>
<dbReference type="SUPFAM" id="SSF55154">
    <property type="entry name" value="CYTH-like phosphatases"/>
    <property type="match status" value="1"/>
</dbReference>
<dbReference type="Proteomes" id="UP001183390">
    <property type="component" value="Unassembled WGS sequence"/>
</dbReference>
<dbReference type="Gene3D" id="2.40.320.10">
    <property type="entry name" value="Hypothetical Protein Pfu-838710-001"/>
    <property type="match status" value="1"/>
</dbReference>
<protein>
    <submittedName>
        <fullName evidence="2">CYTH domain-containing protein</fullName>
    </submittedName>
</protein>
<organism evidence="2 3">
    <name type="scientific">Nocardiopsis lambiniae</name>
    <dbReference type="NCBI Taxonomy" id="3075539"/>
    <lineage>
        <taxon>Bacteria</taxon>
        <taxon>Bacillati</taxon>
        <taxon>Actinomycetota</taxon>
        <taxon>Actinomycetes</taxon>
        <taxon>Streptosporangiales</taxon>
        <taxon>Nocardiopsidaceae</taxon>
        <taxon>Nocardiopsis</taxon>
    </lineage>
</organism>
<dbReference type="PROSITE" id="PS51707">
    <property type="entry name" value="CYTH"/>
    <property type="match status" value="1"/>
</dbReference>
<dbReference type="PANTHER" id="PTHR21028">
    <property type="entry name" value="SI:CH211-156B7.4"/>
    <property type="match status" value="1"/>
</dbReference>
<evidence type="ECO:0000259" key="1">
    <source>
        <dbReference type="PROSITE" id="PS51707"/>
    </source>
</evidence>
<gene>
    <name evidence="2" type="ORF">RM479_08645</name>
</gene>
<keyword evidence="3" id="KW-1185">Reference proteome</keyword>
<dbReference type="PANTHER" id="PTHR21028:SF2">
    <property type="entry name" value="CYTH DOMAIN-CONTAINING PROTEIN"/>
    <property type="match status" value="1"/>
</dbReference>
<dbReference type="InterPro" id="IPR033469">
    <property type="entry name" value="CYTH-like_dom_sf"/>
</dbReference>
<dbReference type="RefSeq" id="WP_311511305.1">
    <property type="nucleotide sequence ID" value="NZ_JAVREP010000004.1"/>
</dbReference>
<accession>A0ABU2M777</accession>
<dbReference type="EMBL" id="JAVREP010000004">
    <property type="protein sequence ID" value="MDT0328480.1"/>
    <property type="molecule type" value="Genomic_DNA"/>
</dbReference>
<feature type="domain" description="CYTH" evidence="1">
    <location>
        <begin position="1"/>
        <end position="178"/>
    </location>
</feature>
<dbReference type="InterPro" id="IPR023577">
    <property type="entry name" value="CYTH_domain"/>
</dbReference>
<evidence type="ECO:0000313" key="3">
    <source>
        <dbReference type="Proteomes" id="UP001183390"/>
    </source>
</evidence>
<comment type="caution">
    <text evidence="2">The sequence shown here is derived from an EMBL/GenBank/DDBJ whole genome shotgun (WGS) entry which is preliminary data.</text>
</comment>
<reference evidence="3" key="1">
    <citation type="submission" date="2023-07" db="EMBL/GenBank/DDBJ databases">
        <title>30 novel species of actinomycetes from the DSMZ collection.</title>
        <authorList>
            <person name="Nouioui I."/>
        </authorList>
    </citation>
    <scope>NUCLEOTIDE SEQUENCE [LARGE SCALE GENOMIC DNA]</scope>
    <source>
        <strain evidence="3">DSM 44743</strain>
    </source>
</reference>
<evidence type="ECO:0000313" key="2">
    <source>
        <dbReference type="EMBL" id="MDT0328480.1"/>
    </source>
</evidence>
<dbReference type="InterPro" id="IPR008173">
    <property type="entry name" value="Adenylyl_cyclase_CyaB"/>
</dbReference>